<name>A0ABR3WDP7_9PEZI</name>
<evidence type="ECO:0000313" key="2">
    <source>
        <dbReference type="EMBL" id="KAL1859596.1"/>
    </source>
</evidence>
<keyword evidence="3" id="KW-1185">Reference proteome</keyword>
<reference evidence="2 3" key="1">
    <citation type="journal article" date="2024" name="Commun. Biol.">
        <title>Comparative genomic analysis of thermophilic fungi reveals convergent evolutionary adaptations and gene losses.</title>
        <authorList>
            <person name="Steindorff A.S."/>
            <person name="Aguilar-Pontes M.V."/>
            <person name="Robinson A.J."/>
            <person name="Andreopoulos B."/>
            <person name="LaButti K."/>
            <person name="Kuo A."/>
            <person name="Mondo S."/>
            <person name="Riley R."/>
            <person name="Otillar R."/>
            <person name="Haridas S."/>
            <person name="Lipzen A."/>
            <person name="Grimwood J."/>
            <person name="Schmutz J."/>
            <person name="Clum A."/>
            <person name="Reid I.D."/>
            <person name="Moisan M.C."/>
            <person name="Butler G."/>
            <person name="Nguyen T.T.M."/>
            <person name="Dewar K."/>
            <person name="Conant G."/>
            <person name="Drula E."/>
            <person name="Henrissat B."/>
            <person name="Hansel C."/>
            <person name="Singer S."/>
            <person name="Hutchinson M.I."/>
            <person name="de Vries R.P."/>
            <person name="Natvig D.O."/>
            <person name="Powell A.J."/>
            <person name="Tsang A."/>
            <person name="Grigoriev I.V."/>
        </authorList>
    </citation>
    <scope>NUCLEOTIDE SEQUENCE [LARGE SCALE GENOMIC DNA]</scope>
    <source>
        <strain evidence="2 3">ATCC 24622</strain>
    </source>
</reference>
<gene>
    <name evidence="2" type="ORF">VTK73DRAFT_7537</name>
</gene>
<comment type="caution">
    <text evidence="2">The sequence shown here is derived from an EMBL/GenBank/DDBJ whole genome shotgun (WGS) entry which is preliminary data.</text>
</comment>
<sequence>MPNRTHRPRGTLRGHRLSWRMKGGRKRDSHTSGNALELPPSQCHHTSPRTTLAVRQHQTSILAHLYIERLWPATRSSRRGTCWACRTRSFSRFWGILTSAICWPPPEFATAFETSP</sequence>
<organism evidence="2 3">
    <name type="scientific">Phialemonium thermophilum</name>
    <dbReference type="NCBI Taxonomy" id="223376"/>
    <lineage>
        <taxon>Eukaryota</taxon>
        <taxon>Fungi</taxon>
        <taxon>Dikarya</taxon>
        <taxon>Ascomycota</taxon>
        <taxon>Pezizomycotina</taxon>
        <taxon>Sordariomycetes</taxon>
        <taxon>Sordariomycetidae</taxon>
        <taxon>Cephalothecales</taxon>
        <taxon>Cephalothecaceae</taxon>
        <taxon>Phialemonium</taxon>
    </lineage>
</organism>
<feature type="compositionally biased region" description="Basic residues" evidence="1">
    <location>
        <begin position="1"/>
        <end position="28"/>
    </location>
</feature>
<dbReference type="EMBL" id="JAZHXJ010000489">
    <property type="protein sequence ID" value="KAL1859596.1"/>
    <property type="molecule type" value="Genomic_DNA"/>
</dbReference>
<accession>A0ABR3WDP7</accession>
<evidence type="ECO:0000256" key="1">
    <source>
        <dbReference type="SAM" id="MobiDB-lite"/>
    </source>
</evidence>
<proteinExistence type="predicted"/>
<dbReference type="Proteomes" id="UP001586593">
    <property type="component" value="Unassembled WGS sequence"/>
</dbReference>
<evidence type="ECO:0000313" key="3">
    <source>
        <dbReference type="Proteomes" id="UP001586593"/>
    </source>
</evidence>
<feature type="region of interest" description="Disordered" evidence="1">
    <location>
        <begin position="1"/>
        <end position="47"/>
    </location>
</feature>
<protein>
    <submittedName>
        <fullName evidence="2">Uncharacterized protein</fullName>
    </submittedName>
</protein>